<evidence type="ECO:0000313" key="2">
    <source>
        <dbReference type="Proteomes" id="UP000319296"/>
    </source>
</evidence>
<evidence type="ECO:0000313" key="1">
    <source>
        <dbReference type="EMBL" id="RZD18721.1"/>
    </source>
</evidence>
<dbReference type="Proteomes" id="UP000319296">
    <property type="component" value="Unassembled WGS sequence"/>
</dbReference>
<gene>
    <name evidence="1" type="ORF">EVG15_04930</name>
</gene>
<organism evidence="1 2">
    <name type="scientific">Candidatus Acididesulfobacter diazotrophicus</name>
    <dbReference type="NCBI Taxonomy" id="2597226"/>
    <lineage>
        <taxon>Bacteria</taxon>
        <taxon>Deltaproteobacteria</taxon>
        <taxon>Candidatus Acidulodesulfobacterales</taxon>
        <taxon>Candidatus Acididesulfobacter</taxon>
    </lineage>
</organism>
<dbReference type="AlphaFoldDB" id="A0A519BN78"/>
<dbReference type="EMBL" id="SGBB01000006">
    <property type="protein sequence ID" value="RZD18721.1"/>
    <property type="molecule type" value="Genomic_DNA"/>
</dbReference>
<proteinExistence type="predicted"/>
<sequence>MKNPFVSPFKKKQTLIKRRQNTYNLDLQAIIASSEPDLNIAIINNKPYYINSNISPAGKIINITKGTVIIETKKGKILQLILKKFEGFQN</sequence>
<evidence type="ECO:0008006" key="3">
    <source>
        <dbReference type="Google" id="ProtNLM"/>
    </source>
</evidence>
<reference evidence="1 2" key="1">
    <citation type="journal article" date="2019" name="ISME J.">
        <title>Insights into ecological role of a new deltaproteobacterial order Candidatus Acidulodesulfobacterales by metagenomics and metatranscriptomics.</title>
        <authorList>
            <person name="Tan S."/>
            <person name="Liu J."/>
            <person name="Fang Y."/>
            <person name="Hedlund B.P."/>
            <person name="Lian Z.H."/>
            <person name="Huang L.Y."/>
            <person name="Li J.T."/>
            <person name="Huang L.N."/>
            <person name="Li W.J."/>
            <person name="Jiang H.C."/>
            <person name="Dong H.L."/>
            <person name="Shu W.S."/>
        </authorList>
    </citation>
    <scope>NUCLEOTIDE SEQUENCE [LARGE SCALE GENOMIC DNA]</scope>
    <source>
        <strain evidence="1">AP1</strain>
    </source>
</reference>
<comment type="caution">
    <text evidence="1">The sequence shown here is derived from an EMBL/GenBank/DDBJ whole genome shotgun (WGS) entry which is preliminary data.</text>
</comment>
<name>A0A519BN78_9DELT</name>
<protein>
    <recommendedName>
        <fullName evidence="3">Type II secretion system protein GspC N-terminal domain-containing protein</fullName>
    </recommendedName>
</protein>
<accession>A0A519BN78</accession>